<dbReference type="RefSeq" id="WP_308487684.1">
    <property type="nucleotide sequence ID" value="NZ_JAVFCB010000001.1"/>
</dbReference>
<evidence type="ECO:0000256" key="2">
    <source>
        <dbReference type="SAM" id="Phobius"/>
    </source>
</evidence>
<feature type="compositionally biased region" description="Low complexity" evidence="1">
    <location>
        <begin position="67"/>
        <end position="91"/>
    </location>
</feature>
<comment type="caution">
    <text evidence="3">The sequence shown here is derived from an EMBL/GenBank/DDBJ whole genome shotgun (WGS) entry which is preliminary data.</text>
</comment>
<evidence type="ECO:0008006" key="5">
    <source>
        <dbReference type="Google" id="ProtNLM"/>
    </source>
</evidence>
<keyword evidence="2" id="KW-0472">Membrane</keyword>
<name>A0ABU0XCE4_9MICO</name>
<sequence>MAGRRPTNAREQRARVEQERLRLHTARRDWHTGTVRRRVRDNTIAVVAGSLIVIAAVVSQVVHAQVTAPAPKPTPTVTSTPTAPAPSAAPGTPAPSPAP</sequence>
<protein>
    <recommendedName>
        <fullName evidence="5">Dioxygenase</fullName>
    </recommendedName>
</protein>
<evidence type="ECO:0000313" key="4">
    <source>
        <dbReference type="Proteomes" id="UP001230289"/>
    </source>
</evidence>
<accession>A0ABU0XCE4</accession>
<keyword evidence="2" id="KW-0812">Transmembrane</keyword>
<proteinExistence type="predicted"/>
<feature type="region of interest" description="Disordered" evidence="1">
    <location>
        <begin position="67"/>
        <end position="99"/>
    </location>
</feature>
<evidence type="ECO:0000313" key="3">
    <source>
        <dbReference type="EMBL" id="MDQ4212758.1"/>
    </source>
</evidence>
<keyword evidence="4" id="KW-1185">Reference proteome</keyword>
<dbReference type="EMBL" id="JAVFCB010000001">
    <property type="protein sequence ID" value="MDQ4212758.1"/>
    <property type="molecule type" value="Genomic_DNA"/>
</dbReference>
<evidence type="ECO:0000256" key="1">
    <source>
        <dbReference type="SAM" id="MobiDB-lite"/>
    </source>
</evidence>
<gene>
    <name evidence="3" type="ORF">RBR11_02400</name>
</gene>
<organism evidence="3 4">
    <name type="scientific">Microbacterium capsulatum</name>
    <dbReference type="NCBI Taxonomy" id="3041921"/>
    <lineage>
        <taxon>Bacteria</taxon>
        <taxon>Bacillati</taxon>
        <taxon>Actinomycetota</taxon>
        <taxon>Actinomycetes</taxon>
        <taxon>Micrococcales</taxon>
        <taxon>Microbacteriaceae</taxon>
        <taxon>Microbacterium</taxon>
    </lineage>
</organism>
<reference evidence="3 4" key="1">
    <citation type="submission" date="2023-08" db="EMBL/GenBank/DDBJ databases">
        <title>Microbacterium sp. nov., isolated from a waste landfill.</title>
        <authorList>
            <person name="Wen W."/>
        </authorList>
    </citation>
    <scope>NUCLEOTIDE SEQUENCE [LARGE SCALE GENOMIC DNA]</scope>
    <source>
        <strain evidence="3 4">ASV81</strain>
    </source>
</reference>
<keyword evidence="2" id="KW-1133">Transmembrane helix</keyword>
<dbReference type="Proteomes" id="UP001230289">
    <property type="component" value="Unassembled WGS sequence"/>
</dbReference>
<feature type="transmembrane region" description="Helical" evidence="2">
    <location>
        <begin position="44"/>
        <end position="62"/>
    </location>
</feature>